<keyword evidence="12" id="KW-1185">Reference proteome</keyword>
<keyword evidence="4" id="KW-0276">Fatty acid metabolism</keyword>
<dbReference type="InterPro" id="IPR003033">
    <property type="entry name" value="SCP2_sterol-bd_dom"/>
</dbReference>
<protein>
    <recommendedName>
        <fullName evidence="10">Ketoreductase domain-containing protein</fullName>
    </recommendedName>
</protein>
<dbReference type="Gene3D" id="1.10.287.4290">
    <property type="match status" value="1"/>
</dbReference>
<name>A0A4D9D1S2_9STRA</name>
<evidence type="ECO:0000256" key="4">
    <source>
        <dbReference type="ARBA" id="ARBA00022832"/>
    </source>
</evidence>
<gene>
    <name evidence="11" type="ORF">NSK_005265</name>
</gene>
<reference evidence="11 12" key="1">
    <citation type="submission" date="2019-01" db="EMBL/GenBank/DDBJ databases">
        <title>Nuclear Genome Assembly of the Microalgal Biofuel strain Nannochloropsis salina CCMP1776.</title>
        <authorList>
            <person name="Hovde B."/>
        </authorList>
    </citation>
    <scope>NUCLEOTIDE SEQUENCE [LARGE SCALE GENOMIC DNA]</scope>
    <source>
        <strain evidence="11 12">CCMP1776</strain>
    </source>
</reference>
<evidence type="ECO:0000313" key="11">
    <source>
        <dbReference type="EMBL" id="TFJ83425.1"/>
    </source>
</evidence>
<dbReference type="Proteomes" id="UP000355283">
    <property type="component" value="Unassembled WGS sequence"/>
</dbReference>
<dbReference type="FunFam" id="3.40.50.720:FF:000185">
    <property type="entry name" value="peroxisomal multifunctional enzyme type 2"/>
    <property type="match status" value="1"/>
</dbReference>
<comment type="subcellular location">
    <subcellularLocation>
        <location evidence="1">Peroxisome</location>
    </subcellularLocation>
</comment>
<feature type="compositionally biased region" description="Low complexity" evidence="9">
    <location>
        <begin position="310"/>
        <end position="319"/>
    </location>
</feature>
<dbReference type="GO" id="GO:0006631">
    <property type="term" value="P:fatty acid metabolic process"/>
    <property type="evidence" value="ECO:0007669"/>
    <property type="project" value="UniProtKB-KW"/>
</dbReference>
<feature type="domain" description="Ketoreductase" evidence="10">
    <location>
        <begin position="10"/>
        <end position="198"/>
    </location>
</feature>
<dbReference type="PANTHER" id="PTHR45024">
    <property type="entry name" value="DEHYDROGENASES, SHORT CHAIN"/>
    <property type="match status" value="1"/>
</dbReference>
<evidence type="ECO:0000256" key="9">
    <source>
        <dbReference type="SAM" id="MobiDB-lite"/>
    </source>
</evidence>
<feature type="region of interest" description="Disordered" evidence="9">
    <location>
        <begin position="298"/>
        <end position="322"/>
    </location>
</feature>
<dbReference type="PRINTS" id="PR00081">
    <property type="entry name" value="GDHRDH"/>
</dbReference>
<evidence type="ECO:0000256" key="6">
    <source>
        <dbReference type="ARBA" id="ARBA00023098"/>
    </source>
</evidence>
<evidence type="ECO:0000256" key="1">
    <source>
        <dbReference type="ARBA" id="ARBA00004275"/>
    </source>
</evidence>
<sequence length="436" mass="46534">MADTLRFDGQVAIVTGAGGGLGRAYALLLASRGAKVVVNDLGGKVDGSGADARAADKVVEEIKAAGGEATPNYDSVENGDKIVKTAMDTWGRVDIVINNAGILRDRSFLKMTDQDWDLVYKVHLLGTYRVSKAAWPIMRQQKYGRIVNVSSASGLYGNEGQGNYAAMKMGIAGLSATLAKEGVRYDVKVNTIAPIAGSRMTASVMPPDLVEALKPEYVAPVVAFLAHASVPESGGIFELGAGWVSRLRWQRSRGGFFQLASFSPEAVRDKFEEISDFDGHPTSYPTSNNDAFGEIMSNLEGQEAPPPPSSTASTPTSTSKESLMASAPLFETMAKALKNEGAALAKKINGNYRFVVDDGNWVLDLKGASPSLRIGDKDSPVDVTLRVSDADFVQIVTGKLNSQQAFMKGKLKIKGNMGMAMKLESILKLARTKAKL</sequence>
<dbReference type="GO" id="GO:0016491">
    <property type="term" value="F:oxidoreductase activity"/>
    <property type="evidence" value="ECO:0007669"/>
    <property type="project" value="UniProtKB-KW"/>
</dbReference>
<dbReference type="InterPro" id="IPR057326">
    <property type="entry name" value="KR_dom"/>
</dbReference>
<dbReference type="InterPro" id="IPR051687">
    <property type="entry name" value="Peroxisomal_Beta-Oxidation"/>
</dbReference>
<keyword evidence="7" id="KW-0576">Peroxisome</keyword>
<dbReference type="Gene3D" id="3.40.50.720">
    <property type="entry name" value="NAD(P)-binding Rossmann-like Domain"/>
    <property type="match status" value="1"/>
</dbReference>
<comment type="similarity">
    <text evidence="3 8">Belongs to the short-chain dehydrogenases/reductases (SDR) family.</text>
</comment>
<organism evidence="11 12">
    <name type="scientific">Nannochloropsis salina CCMP1776</name>
    <dbReference type="NCBI Taxonomy" id="1027361"/>
    <lineage>
        <taxon>Eukaryota</taxon>
        <taxon>Sar</taxon>
        <taxon>Stramenopiles</taxon>
        <taxon>Ochrophyta</taxon>
        <taxon>Eustigmatophyceae</taxon>
        <taxon>Eustigmatales</taxon>
        <taxon>Monodopsidaceae</taxon>
        <taxon>Microchloropsis</taxon>
        <taxon>Microchloropsis salina</taxon>
    </lineage>
</organism>
<evidence type="ECO:0000256" key="7">
    <source>
        <dbReference type="ARBA" id="ARBA00023140"/>
    </source>
</evidence>
<dbReference type="InterPro" id="IPR036527">
    <property type="entry name" value="SCP2_sterol-bd_dom_sf"/>
</dbReference>
<dbReference type="OrthoDB" id="3592703at2759"/>
<comment type="pathway">
    <text evidence="2">Lipid metabolism; fatty acid beta-oxidation.</text>
</comment>
<dbReference type="SMART" id="SM00822">
    <property type="entry name" value="PKS_KR"/>
    <property type="match status" value="1"/>
</dbReference>
<dbReference type="EMBL" id="SDOX01000036">
    <property type="protein sequence ID" value="TFJ83425.1"/>
    <property type="molecule type" value="Genomic_DNA"/>
</dbReference>
<dbReference type="AlphaFoldDB" id="A0A4D9D1S2"/>
<evidence type="ECO:0000259" key="10">
    <source>
        <dbReference type="SMART" id="SM00822"/>
    </source>
</evidence>
<evidence type="ECO:0000256" key="3">
    <source>
        <dbReference type="ARBA" id="ARBA00006484"/>
    </source>
</evidence>
<keyword evidence="5" id="KW-0560">Oxidoreductase</keyword>
<evidence type="ECO:0000313" key="12">
    <source>
        <dbReference type="Proteomes" id="UP000355283"/>
    </source>
</evidence>
<accession>A0A4D9D1S2</accession>
<dbReference type="Pfam" id="PF00106">
    <property type="entry name" value="adh_short"/>
    <property type="match status" value="1"/>
</dbReference>
<comment type="caution">
    <text evidence="11">The sequence shown here is derived from an EMBL/GenBank/DDBJ whole genome shotgun (WGS) entry which is preliminary data.</text>
</comment>
<keyword evidence="6" id="KW-0443">Lipid metabolism</keyword>
<dbReference type="Pfam" id="PF02036">
    <property type="entry name" value="SCP2"/>
    <property type="match status" value="1"/>
</dbReference>
<dbReference type="InterPro" id="IPR002347">
    <property type="entry name" value="SDR_fam"/>
</dbReference>
<dbReference type="PRINTS" id="PR00080">
    <property type="entry name" value="SDRFAMILY"/>
</dbReference>
<evidence type="ECO:0000256" key="8">
    <source>
        <dbReference type="RuleBase" id="RU000363"/>
    </source>
</evidence>
<evidence type="ECO:0000256" key="2">
    <source>
        <dbReference type="ARBA" id="ARBA00005005"/>
    </source>
</evidence>
<dbReference type="PANTHER" id="PTHR45024:SF2">
    <property type="entry name" value="SCP2 DOMAIN-CONTAINING PROTEIN"/>
    <property type="match status" value="1"/>
</dbReference>
<dbReference type="GO" id="GO:0005777">
    <property type="term" value="C:peroxisome"/>
    <property type="evidence" value="ECO:0007669"/>
    <property type="project" value="UniProtKB-SubCell"/>
</dbReference>
<dbReference type="Gene3D" id="3.30.1050.10">
    <property type="entry name" value="SCP2 sterol-binding domain"/>
    <property type="match status" value="1"/>
</dbReference>
<dbReference type="CDD" id="cd05353">
    <property type="entry name" value="hydroxyacyl-CoA-like_DH_SDR_c-like"/>
    <property type="match status" value="1"/>
</dbReference>
<proteinExistence type="inferred from homology"/>
<dbReference type="SUPFAM" id="SSF55718">
    <property type="entry name" value="SCP-like"/>
    <property type="match status" value="1"/>
</dbReference>
<evidence type="ECO:0000256" key="5">
    <source>
        <dbReference type="ARBA" id="ARBA00023002"/>
    </source>
</evidence>
<dbReference type="InterPro" id="IPR036291">
    <property type="entry name" value="NAD(P)-bd_dom_sf"/>
</dbReference>
<dbReference type="SUPFAM" id="SSF51735">
    <property type="entry name" value="NAD(P)-binding Rossmann-fold domains"/>
    <property type="match status" value="1"/>
</dbReference>